<organism evidence="9 10">
    <name type="scientific">Rosa chinensis</name>
    <name type="common">China rose</name>
    <dbReference type="NCBI Taxonomy" id="74649"/>
    <lineage>
        <taxon>Eukaryota</taxon>
        <taxon>Viridiplantae</taxon>
        <taxon>Streptophyta</taxon>
        <taxon>Embryophyta</taxon>
        <taxon>Tracheophyta</taxon>
        <taxon>Spermatophyta</taxon>
        <taxon>Magnoliopsida</taxon>
        <taxon>eudicotyledons</taxon>
        <taxon>Gunneridae</taxon>
        <taxon>Pentapetalae</taxon>
        <taxon>rosids</taxon>
        <taxon>fabids</taxon>
        <taxon>Rosales</taxon>
        <taxon>Rosaceae</taxon>
        <taxon>Rosoideae</taxon>
        <taxon>Rosoideae incertae sedis</taxon>
        <taxon>Rosa</taxon>
    </lineage>
</organism>
<dbReference type="OrthoDB" id="10379655at2759"/>
<dbReference type="GO" id="GO:0016020">
    <property type="term" value="C:membrane"/>
    <property type="evidence" value="ECO:0007669"/>
    <property type="project" value="UniProtKB-SubCell"/>
</dbReference>
<evidence type="ECO:0000256" key="7">
    <source>
        <dbReference type="SAM" id="Phobius"/>
    </source>
</evidence>
<feature type="coiled-coil region" evidence="6">
    <location>
        <begin position="305"/>
        <end position="332"/>
    </location>
</feature>
<evidence type="ECO:0000256" key="1">
    <source>
        <dbReference type="ARBA" id="ARBA00004370"/>
    </source>
</evidence>
<reference evidence="9 10" key="1">
    <citation type="journal article" date="2018" name="Nat. Genet.">
        <title>The Rosa genome provides new insights in the design of modern roses.</title>
        <authorList>
            <person name="Bendahmane M."/>
        </authorList>
    </citation>
    <scope>NUCLEOTIDE SEQUENCE [LARGE SCALE GENOMIC DNA]</scope>
    <source>
        <strain evidence="10">cv. Old Blush</strain>
    </source>
</reference>
<accession>A0A2P6RMR2</accession>
<keyword evidence="3 7" id="KW-0812">Transmembrane</keyword>
<evidence type="ECO:0000259" key="8">
    <source>
        <dbReference type="PROSITE" id="PS51153"/>
    </source>
</evidence>
<evidence type="ECO:0000313" key="10">
    <source>
        <dbReference type="Proteomes" id="UP000238479"/>
    </source>
</evidence>
<dbReference type="EMBL" id="PDCK01000040">
    <property type="protein sequence ID" value="PRQ47715.1"/>
    <property type="molecule type" value="Genomic_DNA"/>
</dbReference>
<evidence type="ECO:0000256" key="2">
    <source>
        <dbReference type="ARBA" id="ARBA00009074"/>
    </source>
</evidence>
<protein>
    <submittedName>
        <fullName evidence="9">Putative powdery mildew resistance protein, RPW8</fullName>
    </submittedName>
</protein>
<comment type="similarity">
    <text evidence="2">Belongs to the UPF0496 family.</text>
</comment>
<keyword evidence="5 7" id="KW-0472">Membrane</keyword>
<dbReference type="PROSITE" id="PS51153">
    <property type="entry name" value="RPW8"/>
    <property type="match status" value="1"/>
</dbReference>
<dbReference type="Gramene" id="PRQ47715">
    <property type="protein sequence ID" value="PRQ47715"/>
    <property type="gene ID" value="RchiOBHm_Chr2g0102741"/>
</dbReference>
<keyword evidence="10" id="KW-1185">Reference proteome</keyword>
<feature type="transmembrane region" description="Helical" evidence="7">
    <location>
        <begin position="704"/>
        <end position="725"/>
    </location>
</feature>
<feature type="domain" description="RPW8" evidence="8">
    <location>
        <begin position="187"/>
        <end position="338"/>
    </location>
</feature>
<proteinExistence type="inferred from homology"/>
<name>A0A2P6RMR2_ROSCH</name>
<comment type="caution">
    <text evidence="9">The sequence shown here is derived from an EMBL/GenBank/DDBJ whole genome shotgun (WGS) entry which is preliminary data.</text>
</comment>
<evidence type="ECO:0000313" key="9">
    <source>
        <dbReference type="EMBL" id="PRQ47715.1"/>
    </source>
</evidence>
<dbReference type="Proteomes" id="UP000238479">
    <property type="component" value="Chromosome 2"/>
</dbReference>
<keyword evidence="6" id="KW-0175">Coiled coil</keyword>
<feature type="transmembrane region" description="Helical" evidence="7">
    <location>
        <begin position="731"/>
        <end position="751"/>
    </location>
</feature>
<dbReference type="AlphaFoldDB" id="A0A2P6RMR2"/>
<dbReference type="InterPro" id="IPR008808">
    <property type="entry name" value="Powdery_mildew-R_dom"/>
</dbReference>
<keyword evidence="4 7" id="KW-1133">Transmembrane helix</keyword>
<evidence type="ECO:0000256" key="5">
    <source>
        <dbReference type="ARBA" id="ARBA00023136"/>
    </source>
</evidence>
<evidence type="ECO:0000256" key="6">
    <source>
        <dbReference type="SAM" id="Coils"/>
    </source>
</evidence>
<dbReference type="InterPro" id="IPR007749">
    <property type="entry name" value="DUF677"/>
</dbReference>
<evidence type="ECO:0000256" key="3">
    <source>
        <dbReference type="ARBA" id="ARBA00022692"/>
    </source>
</evidence>
<dbReference type="Pfam" id="PF05055">
    <property type="entry name" value="DUF677"/>
    <property type="match status" value="1"/>
</dbReference>
<dbReference type="Pfam" id="PF05659">
    <property type="entry name" value="RPW8"/>
    <property type="match status" value="2"/>
</dbReference>
<comment type="subcellular location">
    <subcellularLocation>
        <location evidence="1">Membrane</location>
    </subcellularLocation>
</comment>
<gene>
    <name evidence="9" type="ORF">RchiOBHm_Chr2g0102741</name>
</gene>
<evidence type="ECO:0000256" key="4">
    <source>
        <dbReference type="ARBA" id="ARBA00022989"/>
    </source>
</evidence>
<feature type="coiled-coil region" evidence="6">
    <location>
        <begin position="779"/>
        <end position="834"/>
    </location>
</feature>
<sequence>MSMTLNFLGGAPFQLLYDEVKLALSNTRKFKTNLRSLKFTLDCLQPQIIEQIRLQNMQLNLAVQEIQELQRKMDEGIVLIDRLSSLSTWNICIWGDCCNCMTPGYADQLDELNESLRRLLEILRLQSIAQVNQVVILVRTTRDKQDELGKRQLEILSNQQYIIDALRKQQQVVERIERNGVAASTGREGAAPAQVLHLEAVFQAIFDVVVQVKVKNSTFKRLLEDFKFTLDCLKPLVQELAERNKILHFPKEEVLEDFIVYLEKGVELVYKCSKGSLWSRFKKYKYMSNLFELDEYLQRLFNILKLQIENDVKEALVLVSNLEKEIEEIEGSGALQGYHVQGAAAEPQLSKVELDVINIQARSDVKESIDSVRNVEVGDESHKRIEGSSRAPHRIDVAVVKPPSPTMALDIVSIPETLDSATNMEVGVEQTEGTGEKDREIWVVPCKEAEKETSTPTVPVLAAHKRQASVETLLKNNEENYAATGVQEALRSSEKLEVDYTNIKSEYTAHLSSYEAACKLDSGLQSFDVSLQQRTSRVFNSLSTGVEVRSLSLDSLKEVTDCLLEMNQEVVSVILECKEDVWNNQEMFSLVEESFENCLQTLDFCTALERCLKRAVNNQLKIQVVMRRFEEEVEAGFEGKGCVRTLQELRAFKAAGDPFTEEFFVLFQAVYNQQASMLQKLLVRKRKLDKKLKSVKAWRKVSNVIFVATFVSVLIFSVVAAAIAAPPLVTALAGSLAVPIGSVGKWCNMLWSRFERALKGQREIISSMQVGSMITMTDLNNIRVLVEKFEIEIEALLQNADFAIREEDAVKIVMIEINKKLEKFMETIESLSQNADKCGRDIRKARTVILKRIIRHPIK</sequence>
<dbReference type="STRING" id="74649.A0A2P6RMR2"/>
<feature type="transmembrane region" description="Helical" evidence="7">
    <location>
        <begin position="663"/>
        <end position="683"/>
    </location>
</feature>
<dbReference type="PANTHER" id="PTHR31113">
    <property type="entry name" value="UPF0496 PROTEIN 3-RELATED"/>
    <property type="match status" value="1"/>
</dbReference>
<dbReference type="PANTHER" id="PTHR31113:SF32">
    <property type="entry name" value="UPF0496 PLANT-LIKE PROTEIN"/>
    <property type="match status" value="1"/>
</dbReference>